<feature type="domain" description="Peptidase M4 C-terminal" evidence="11">
    <location>
        <begin position="346"/>
        <end position="509"/>
    </location>
</feature>
<feature type="domain" description="Peptidase M4" evidence="10">
    <location>
        <begin position="258"/>
        <end position="342"/>
    </location>
</feature>
<feature type="active site" description="Proton donor" evidence="8">
    <location>
        <position position="425"/>
    </location>
</feature>
<dbReference type="RefSeq" id="WP_002627879.1">
    <property type="nucleotide sequence ID" value="NZ_ANAH02000005.1"/>
</dbReference>
<evidence type="ECO:0000256" key="9">
    <source>
        <dbReference type="RuleBase" id="RU366073"/>
    </source>
</evidence>
<comment type="similarity">
    <text evidence="1 9">Belongs to the peptidase M4 family.</text>
</comment>
<organism evidence="13 14">
    <name type="scientific">Cystobacter fuscus (strain ATCC 25194 / DSM 2262 / NBRC 100088 / M29)</name>
    <dbReference type="NCBI Taxonomy" id="1242864"/>
    <lineage>
        <taxon>Bacteria</taxon>
        <taxon>Pseudomonadati</taxon>
        <taxon>Myxococcota</taxon>
        <taxon>Myxococcia</taxon>
        <taxon>Myxococcales</taxon>
        <taxon>Cystobacterineae</taxon>
        <taxon>Archangiaceae</taxon>
        <taxon>Cystobacter</taxon>
    </lineage>
</organism>
<name>S9QQT1_CYSF2</name>
<dbReference type="eggNOG" id="COG3227">
    <property type="taxonomic scope" value="Bacteria"/>
</dbReference>
<keyword evidence="2 9" id="KW-0645">Protease</keyword>
<dbReference type="Pfam" id="PF01447">
    <property type="entry name" value="Peptidase_M4"/>
    <property type="match status" value="1"/>
</dbReference>
<evidence type="ECO:0000256" key="3">
    <source>
        <dbReference type="ARBA" id="ARBA00022723"/>
    </source>
</evidence>
<dbReference type="InterPro" id="IPR011096">
    <property type="entry name" value="FTP_domain"/>
</dbReference>
<dbReference type="GO" id="GO:0046872">
    <property type="term" value="F:metal ion binding"/>
    <property type="evidence" value="ECO:0007669"/>
    <property type="project" value="UniProtKB-UniRule"/>
</dbReference>
<gene>
    <name evidence="13" type="ORF">D187_006027</name>
</gene>
<evidence type="ECO:0000259" key="11">
    <source>
        <dbReference type="Pfam" id="PF02868"/>
    </source>
</evidence>
<sequence length="526" mass="56102">MRHSLFAACVSLSLGACGGTTLPEPAVDDATQVIAPDLPEDVRSALAVLPSARIIGAHGDGVPFMIRGDFGRASGSAREPLAAIAPVFRLRASDLVVRRSSRDERGHTHVRYSRTLNGLPVFGEELIIHLDELGRIYAANGSARGGEAVALPAQARLSHEALEHAALALVPGGERVRGEPRLQYARSSTDSRLKLAYELVVEDASGGERVREHVFIDALEGTLVLRFSDHHEAMDRAIYSRANSGNVLVRQEGEAPTGDAIVDAAYDNLSRFYACYQGLFSRDSYDNAGAPLVASVHFMRNFANAYWNGYSQIMCGDGDGRTLDAPCSDPDIIFHEMTHAVTGAESGLVYTGESGGLNESMSDIAAVFCSSWETGWSTGPDIWKLGEVSWTPATAGDALRYLDDPRNDGRSLDYYPDYTSSTSVHYSSGISNLAFALLSKGGLHPRGKTSVTVAGIGVEQAARIFYKAGTDYFTASTTFAQAKAYTEQAAQELSYSTGSVTAAWEAVGVGITPPPALAAGGAHRPF</sequence>
<evidence type="ECO:0000259" key="12">
    <source>
        <dbReference type="Pfam" id="PF07504"/>
    </source>
</evidence>
<dbReference type="Gene3D" id="1.10.390.10">
    <property type="entry name" value="Neutral Protease Domain 2"/>
    <property type="match status" value="1"/>
</dbReference>
<dbReference type="Gene3D" id="3.10.450.490">
    <property type="match status" value="1"/>
</dbReference>
<evidence type="ECO:0000313" key="14">
    <source>
        <dbReference type="Proteomes" id="UP000011682"/>
    </source>
</evidence>
<dbReference type="PROSITE" id="PS51257">
    <property type="entry name" value="PROKAR_LIPOPROTEIN"/>
    <property type="match status" value="1"/>
</dbReference>
<dbReference type="GO" id="GO:0004222">
    <property type="term" value="F:metalloendopeptidase activity"/>
    <property type="evidence" value="ECO:0007669"/>
    <property type="project" value="UniProtKB-UniRule"/>
</dbReference>
<evidence type="ECO:0000256" key="8">
    <source>
        <dbReference type="PIRSR" id="PIRSR623612-1"/>
    </source>
</evidence>
<dbReference type="PRINTS" id="PR00730">
    <property type="entry name" value="THERMOLYSIN"/>
</dbReference>
<evidence type="ECO:0000256" key="4">
    <source>
        <dbReference type="ARBA" id="ARBA00022729"/>
    </source>
</evidence>
<keyword evidence="3" id="KW-0479">Metal-binding</keyword>
<accession>S9QQT1</accession>
<dbReference type="InterPro" id="IPR013856">
    <property type="entry name" value="Peptidase_M4_domain"/>
</dbReference>
<evidence type="ECO:0000256" key="1">
    <source>
        <dbReference type="ARBA" id="ARBA00009388"/>
    </source>
</evidence>
<dbReference type="Pfam" id="PF07504">
    <property type="entry name" value="FTP"/>
    <property type="match status" value="1"/>
</dbReference>
<dbReference type="GO" id="GO:0005576">
    <property type="term" value="C:extracellular region"/>
    <property type="evidence" value="ECO:0007669"/>
    <property type="project" value="UniProtKB-SubCell"/>
</dbReference>
<comment type="subcellular location">
    <subcellularLocation>
        <location evidence="9">Secreted</location>
    </subcellularLocation>
</comment>
<dbReference type="AlphaFoldDB" id="S9QQT1"/>
<dbReference type="EMBL" id="ANAH02000005">
    <property type="protein sequence ID" value="EPX63619.1"/>
    <property type="molecule type" value="Genomic_DNA"/>
</dbReference>
<dbReference type="EC" id="3.4.24.-" evidence="9"/>
<evidence type="ECO:0000256" key="6">
    <source>
        <dbReference type="ARBA" id="ARBA00022833"/>
    </source>
</evidence>
<evidence type="ECO:0000256" key="5">
    <source>
        <dbReference type="ARBA" id="ARBA00022801"/>
    </source>
</evidence>
<keyword evidence="7 9" id="KW-0482">Metalloprotease</keyword>
<evidence type="ECO:0000313" key="13">
    <source>
        <dbReference type="EMBL" id="EPX63619.1"/>
    </source>
</evidence>
<keyword evidence="6 9" id="KW-0862">Zinc</keyword>
<keyword evidence="14" id="KW-1185">Reference proteome</keyword>
<evidence type="ECO:0000256" key="2">
    <source>
        <dbReference type="ARBA" id="ARBA00022670"/>
    </source>
</evidence>
<keyword evidence="5 9" id="KW-0378">Hydrolase</keyword>
<feature type="domain" description="FTP" evidence="12">
    <location>
        <begin position="94"/>
        <end position="142"/>
    </location>
</feature>
<evidence type="ECO:0000256" key="7">
    <source>
        <dbReference type="ARBA" id="ARBA00023049"/>
    </source>
</evidence>
<comment type="function">
    <text evidence="9">Extracellular zinc metalloprotease.</text>
</comment>
<dbReference type="InterPro" id="IPR027268">
    <property type="entry name" value="Peptidase_M4/M1_CTD_sf"/>
</dbReference>
<comment type="caution">
    <text evidence="13">The sequence shown here is derived from an EMBL/GenBank/DDBJ whole genome shotgun (WGS) entry which is preliminary data.</text>
</comment>
<comment type="cofactor">
    <cofactor evidence="9">
        <name>Zn(2+)</name>
        <dbReference type="ChEBI" id="CHEBI:29105"/>
    </cofactor>
</comment>
<keyword evidence="9" id="KW-0964">Secreted</keyword>
<dbReference type="Pfam" id="PF02868">
    <property type="entry name" value="Peptidase_M4_C"/>
    <property type="match status" value="1"/>
</dbReference>
<keyword evidence="4" id="KW-0732">Signal</keyword>
<dbReference type="CDD" id="cd09597">
    <property type="entry name" value="M4_TLP"/>
    <property type="match status" value="1"/>
</dbReference>
<dbReference type="PANTHER" id="PTHR33794:SF1">
    <property type="entry name" value="BACILLOLYSIN"/>
    <property type="match status" value="1"/>
</dbReference>
<dbReference type="OrthoDB" id="5378341at2"/>
<feature type="active site" evidence="8">
    <location>
        <position position="336"/>
    </location>
</feature>
<dbReference type="Proteomes" id="UP000011682">
    <property type="component" value="Unassembled WGS sequence"/>
</dbReference>
<evidence type="ECO:0000259" key="10">
    <source>
        <dbReference type="Pfam" id="PF01447"/>
    </source>
</evidence>
<dbReference type="PANTHER" id="PTHR33794">
    <property type="entry name" value="BACILLOLYSIN"/>
    <property type="match status" value="1"/>
</dbReference>
<dbReference type="SUPFAM" id="SSF55486">
    <property type="entry name" value="Metalloproteases ('zincins'), catalytic domain"/>
    <property type="match status" value="1"/>
</dbReference>
<dbReference type="InterPro" id="IPR001570">
    <property type="entry name" value="Peptidase_M4_C_domain"/>
</dbReference>
<dbReference type="InterPro" id="IPR023612">
    <property type="entry name" value="Peptidase_M4"/>
</dbReference>
<reference evidence="13" key="1">
    <citation type="submission" date="2013-05" db="EMBL/GenBank/DDBJ databases">
        <title>Genome assembly of Cystobacter fuscus DSM 2262.</title>
        <authorList>
            <person name="Sharma G."/>
            <person name="Khatri I."/>
            <person name="Kaur C."/>
            <person name="Mayilraj S."/>
            <person name="Subramanian S."/>
        </authorList>
    </citation>
    <scope>NUCLEOTIDE SEQUENCE [LARGE SCALE GENOMIC DNA]</scope>
    <source>
        <strain evidence="13">DSM 2262</strain>
    </source>
</reference>
<dbReference type="Gene3D" id="3.10.170.10">
    <property type="match status" value="1"/>
</dbReference>
<protein>
    <recommendedName>
        <fullName evidence="9">Neutral metalloproteinase</fullName>
        <ecNumber evidence="9">3.4.24.-</ecNumber>
    </recommendedName>
</protein>
<dbReference type="GO" id="GO:0006508">
    <property type="term" value="P:proteolysis"/>
    <property type="evidence" value="ECO:0007669"/>
    <property type="project" value="UniProtKB-KW"/>
</dbReference>
<dbReference type="InterPro" id="IPR050728">
    <property type="entry name" value="Zinc_Metalloprotease_M4"/>
</dbReference>
<proteinExistence type="inferred from homology"/>